<evidence type="ECO:0000259" key="1">
    <source>
        <dbReference type="Pfam" id="PF00934"/>
    </source>
</evidence>
<feature type="domain" description="PE cleavage protein A C-terminal" evidence="2">
    <location>
        <begin position="263"/>
        <end position="551"/>
    </location>
</feature>
<evidence type="ECO:0000313" key="4">
    <source>
        <dbReference type="Proteomes" id="UP000465360"/>
    </source>
</evidence>
<name>A0A7I9YQS3_MYCBU</name>
<dbReference type="InterPro" id="IPR021109">
    <property type="entry name" value="Peptidase_aspartic_dom_sf"/>
</dbReference>
<dbReference type="Gene3D" id="2.40.70.10">
    <property type="entry name" value="Acid Proteases"/>
    <property type="match status" value="1"/>
</dbReference>
<dbReference type="Pfam" id="PF00934">
    <property type="entry name" value="PE"/>
    <property type="match status" value="1"/>
</dbReference>
<reference evidence="3 4" key="1">
    <citation type="journal article" date="2019" name="Emerg. Microbes Infect.">
        <title>Comprehensive subspecies identification of 175 nontuberculous mycobacteria species based on 7547 genomic profiles.</title>
        <authorList>
            <person name="Matsumoto Y."/>
            <person name="Kinjo T."/>
            <person name="Motooka D."/>
            <person name="Nabeya D."/>
            <person name="Jung N."/>
            <person name="Uechi K."/>
            <person name="Horii T."/>
            <person name="Iida T."/>
            <person name="Fujita J."/>
            <person name="Nakamura S."/>
        </authorList>
    </citation>
    <scope>NUCLEOTIDE SEQUENCE [LARGE SCALE GENOMIC DNA]</scope>
    <source>
        <strain evidence="3 4">JCM 30725</strain>
    </source>
</reference>
<dbReference type="Proteomes" id="UP000465360">
    <property type="component" value="Unassembled WGS sequence"/>
</dbReference>
<comment type="caution">
    <text evidence="3">The sequence shown here is derived from an EMBL/GenBank/DDBJ whole genome shotgun (WGS) entry which is preliminary data.</text>
</comment>
<dbReference type="InterPro" id="IPR048996">
    <property type="entry name" value="PGRS_rpt"/>
</dbReference>
<gene>
    <name evidence="3" type="primary">PE_8</name>
    <name evidence="3" type="ORF">MBOU_29890</name>
</gene>
<dbReference type="InterPro" id="IPR038332">
    <property type="entry name" value="PPE_sf"/>
</dbReference>
<dbReference type="InterPro" id="IPR048054">
    <property type="entry name" value="PecA_C"/>
</dbReference>
<dbReference type="NCBIfam" id="NF038019">
    <property type="entry name" value="PE_process_PecA"/>
    <property type="match status" value="1"/>
</dbReference>
<dbReference type="Pfam" id="PF21526">
    <property type="entry name" value="PGRS"/>
    <property type="match status" value="1"/>
</dbReference>
<dbReference type="SUPFAM" id="SSF140459">
    <property type="entry name" value="PE/PPE dimer-like"/>
    <property type="match status" value="1"/>
</dbReference>
<dbReference type="GO" id="GO:0004190">
    <property type="term" value="F:aspartic-type endopeptidase activity"/>
    <property type="evidence" value="ECO:0007669"/>
    <property type="project" value="InterPro"/>
</dbReference>
<keyword evidence="4" id="KW-1185">Reference proteome</keyword>
<proteinExistence type="predicted"/>
<dbReference type="EMBL" id="BLKZ01000001">
    <property type="protein sequence ID" value="GFG90947.1"/>
    <property type="molecule type" value="Genomic_DNA"/>
</dbReference>
<evidence type="ECO:0000313" key="3">
    <source>
        <dbReference type="EMBL" id="GFG90947.1"/>
    </source>
</evidence>
<accession>A0A7I9YQS3</accession>
<evidence type="ECO:0000259" key="2">
    <source>
        <dbReference type="Pfam" id="PF20729"/>
    </source>
</evidence>
<dbReference type="AlphaFoldDB" id="A0A7I9YQS3"/>
<feature type="domain" description="PE" evidence="1">
    <location>
        <begin position="4"/>
        <end position="94"/>
    </location>
</feature>
<protein>
    <submittedName>
        <fullName evidence="3">PE family protein</fullName>
    </submittedName>
</protein>
<dbReference type="InterPro" id="IPR000084">
    <property type="entry name" value="PE-PGRS_N"/>
</dbReference>
<dbReference type="Gene3D" id="1.10.287.850">
    <property type="entry name" value="HP0062-like domain"/>
    <property type="match status" value="1"/>
</dbReference>
<dbReference type="Pfam" id="PF20729">
    <property type="entry name" value="PE-PGRS_C"/>
    <property type="match status" value="1"/>
</dbReference>
<organism evidence="3 4">
    <name type="scientific">Mycobacterium bourgelatii</name>
    <dbReference type="NCBI Taxonomy" id="1273442"/>
    <lineage>
        <taxon>Bacteria</taxon>
        <taxon>Bacillati</taxon>
        <taxon>Actinomycetota</taxon>
        <taxon>Actinomycetes</taxon>
        <taxon>Mycobacteriales</taxon>
        <taxon>Mycobacteriaceae</taxon>
        <taxon>Mycobacterium</taxon>
    </lineage>
</organism>
<sequence length="559" mass="54405">MSFVTVAPEWLSSAAAELESIGAALNAANAAAAAPTTQLAAAAADEVSAAVATLFAGFGNEYQALNTQVGAFHRQFLLTLNSAAGAYASAEAAAAVPLLDEVLGVINAPTQLLLGRPLIGDGAPGTEASPNGGAGGLLIGNGGAGYSSTTPGVGGGAGGAAGLIGNGGAGGVGGADAAGGAGGAGGWLIGNGGWGGTGGISTTLDNGGAGGAGGRAYLLGTGGNGGAGGLGTSGELGTGGVGGSAGLLWGGTGFSGPGLDGRTVPMSLVAGTEPVVQLSVNGGNYAPILVDTGSEGLVVQMKDIGGLPGLLKMGIPTGGVSVSAYSGGLTYLFASYPTTVDFGNGIVAGPTNVNVVLLSIPTSPFAMGAYIRNFLQNPFVTPFDAYFETAGVDGVLGLGPNAVGPGPSIPTQALPGDLSAGALIDIPGGRLWFGPNPLPNPADNISIVGSPIANLWVKVGVAGAPQQVPSIIDSGGVQGTIPSSVIGSGTLPPNTWIYVYADQAMTQPLYSFNTNNYKPTVITSGLMNTGFLPFWYQPVYIDYNPAGVGTTIFDKPWPP</sequence>
<dbReference type="RefSeq" id="WP_163713401.1">
    <property type="nucleotide sequence ID" value="NZ_BLKZ01000001.1"/>
</dbReference>